<protein>
    <submittedName>
        <fullName evidence="1">Uncharacterized protein</fullName>
    </submittedName>
</protein>
<keyword evidence="2" id="KW-1185">Reference proteome</keyword>
<gene>
    <name evidence="1" type="ORF">EI42_02908</name>
</gene>
<name>A0A326UJD4_THEHA</name>
<organism evidence="1 2">
    <name type="scientific">Thermosporothrix hazakensis</name>
    <dbReference type="NCBI Taxonomy" id="644383"/>
    <lineage>
        <taxon>Bacteria</taxon>
        <taxon>Bacillati</taxon>
        <taxon>Chloroflexota</taxon>
        <taxon>Ktedonobacteria</taxon>
        <taxon>Ktedonobacterales</taxon>
        <taxon>Thermosporotrichaceae</taxon>
        <taxon>Thermosporothrix</taxon>
    </lineage>
</organism>
<comment type="caution">
    <text evidence="1">The sequence shown here is derived from an EMBL/GenBank/DDBJ whole genome shotgun (WGS) entry which is preliminary data.</text>
</comment>
<accession>A0A326UJD4</accession>
<reference evidence="1 2" key="1">
    <citation type="submission" date="2018-06" db="EMBL/GenBank/DDBJ databases">
        <title>Genomic Encyclopedia of Archaeal and Bacterial Type Strains, Phase II (KMG-II): from individual species to whole genera.</title>
        <authorList>
            <person name="Goeker M."/>
        </authorList>
    </citation>
    <scope>NUCLEOTIDE SEQUENCE [LARGE SCALE GENOMIC DNA]</scope>
    <source>
        <strain evidence="1 2">ATCC BAA-1881</strain>
    </source>
</reference>
<evidence type="ECO:0000313" key="1">
    <source>
        <dbReference type="EMBL" id="PZW29187.1"/>
    </source>
</evidence>
<sequence>MVKSVIMLVIYLDLSNKSSIIKEMLEAKLTPGEETMKSIRIAGFVYSVQNGELTITTPEKCTYKLSGEEANELVGFLSEFQDQFLPEVELPNWAQPVIEADSQGEG</sequence>
<dbReference type="EMBL" id="QKUF01000009">
    <property type="protein sequence ID" value="PZW29187.1"/>
    <property type="molecule type" value="Genomic_DNA"/>
</dbReference>
<dbReference type="AlphaFoldDB" id="A0A326UJD4"/>
<dbReference type="Proteomes" id="UP000248806">
    <property type="component" value="Unassembled WGS sequence"/>
</dbReference>
<evidence type="ECO:0000313" key="2">
    <source>
        <dbReference type="Proteomes" id="UP000248806"/>
    </source>
</evidence>
<proteinExistence type="predicted"/>